<name>A0A8S3UWS2_MYTED</name>
<comment type="caution">
    <text evidence="2">The sequence shown here is derived from an EMBL/GenBank/DDBJ whole genome shotgun (WGS) entry which is preliminary data.</text>
</comment>
<protein>
    <submittedName>
        <fullName evidence="2">Uncharacterized protein</fullName>
    </submittedName>
</protein>
<dbReference type="EMBL" id="CAJPWZ010002883">
    <property type="protein sequence ID" value="CAG2246810.1"/>
    <property type="molecule type" value="Genomic_DNA"/>
</dbReference>
<sequence>MYKRAKSEFRRVQQVANEQYIQSCYDDLNETAECDVRLFWKQIKRFKGRSSKVYPEIVYENKVCNTPESVANCFAEYFHDIYQPNDENNFDNDFKCSIENTYNEIIKTCGVEGEYLPGGLITEKEVTELIGQLKYRKAAGHDRVQNEHLRHGGISVVKCVTAIFNIIVKQGRIPQNWKLGLLVPIFKGGTKCKTSPDNYRPVSLLSCVLKLFESVIKARLNGKFLTKKLFLVRLYSYFIDTERKHYGFIQEIMDILYKYYLHEYVIIFMRDGVFPTKQSWKIIVNNTVDKVQTDEWTRRIQSDNNFSRFRNIHLSVKVPDFWKCARSSREIINAYFITKLLTDIPNNTGSTCELCDRPFLDVYVHACCSCCGTQSIRDAWWDFIIERFPLQLFVELYSYDDEQLYCILLGKHITTVNIDTDSFLSLCHVHVALCVAEYSRVTRRMIQYTKLLPQTSTVGLRDTKLLPQTSTVGLRDTKLLPQTSTVGLRDTKLLPQTSTVGLRDIKSLPQTSTVGLRDTKSLPQTSTVGLRDIKSLPQTSTVGLRDTKSLPQTSTVGLRDTKSLPQTSTVGLRDTKSLPQTSSVGLRDTKSLPQTSTVGLRDTKLLPQTSTVGLRDTKSLPQTSTVGLRDTKSLPQTIITSNMLSLMQSPSLSKRGYDEVPQHPLERLRLLREDVELRRNTFTNWPTHMCVSPGKLCDNGFYYMGIQDKVQCAFCGGILSGLTKDDDVHREHSKHFGQCELVRVKNNNCVRFEFSNSVQTCEKQENTSSDNNVKPHNSKYSLYCDRLSTYQTWSKTLNQKPDDLAATGLYYKGIG</sequence>
<dbReference type="PANTHER" id="PTHR47510:SF3">
    <property type="entry name" value="ENDO_EXONUCLEASE_PHOSPHATASE DOMAIN-CONTAINING PROTEIN"/>
    <property type="match status" value="1"/>
</dbReference>
<dbReference type="PANTHER" id="PTHR47510">
    <property type="entry name" value="REVERSE TRANSCRIPTASE DOMAIN-CONTAINING PROTEIN"/>
    <property type="match status" value="1"/>
</dbReference>
<feature type="region of interest" description="Disordered" evidence="1">
    <location>
        <begin position="539"/>
        <end position="591"/>
    </location>
</feature>
<dbReference type="InterPro" id="IPR001370">
    <property type="entry name" value="BIR_rpt"/>
</dbReference>
<dbReference type="CDD" id="cd00022">
    <property type="entry name" value="BIR"/>
    <property type="match status" value="1"/>
</dbReference>
<dbReference type="SUPFAM" id="SSF57924">
    <property type="entry name" value="Inhibitor of apoptosis (IAP) repeat"/>
    <property type="match status" value="2"/>
</dbReference>
<keyword evidence="3" id="KW-1185">Reference proteome</keyword>
<dbReference type="Proteomes" id="UP000683360">
    <property type="component" value="Unassembled WGS sequence"/>
</dbReference>
<evidence type="ECO:0000256" key="1">
    <source>
        <dbReference type="SAM" id="MobiDB-lite"/>
    </source>
</evidence>
<evidence type="ECO:0000313" key="3">
    <source>
        <dbReference type="Proteomes" id="UP000683360"/>
    </source>
</evidence>
<dbReference type="SMART" id="SM00238">
    <property type="entry name" value="BIR"/>
    <property type="match status" value="1"/>
</dbReference>
<dbReference type="Gene3D" id="1.10.1170.10">
    <property type="entry name" value="Inhibitor Of Apoptosis Protein (2mihbC-IAP-1), Chain A"/>
    <property type="match status" value="2"/>
</dbReference>
<dbReference type="OrthoDB" id="6042893at2759"/>
<dbReference type="AlphaFoldDB" id="A0A8S3UWS2"/>
<reference evidence="2" key="1">
    <citation type="submission" date="2021-03" db="EMBL/GenBank/DDBJ databases">
        <authorList>
            <person name="Bekaert M."/>
        </authorList>
    </citation>
    <scope>NUCLEOTIDE SEQUENCE</scope>
</reference>
<proteinExistence type="predicted"/>
<evidence type="ECO:0000313" key="2">
    <source>
        <dbReference type="EMBL" id="CAG2246810.1"/>
    </source>
</evidence>
<accession>A0A8S3UWS2</accession>
<gene>
    <name evidence="2" type="ORF">MEDL_58754</name>
</gene>
<organism evidence="2 3">
    <name type="scientific">Mytilus edulis</name>
    <name type="common">Blue mussel</name>
    <dbReference type="NCBI Taxonomy" id="6550"/>
    <lineage>
        <taxon>Eukaryota</taxon>
        <taxon>Metazoa</taxon>
        <taxon>Spiralia</taxon>
        <taxon>Lophotrochozoa</taxon>
        <taxon>Mollusca</taxon>
        <taxon>Bivalvia</taxon>
        <taxon>Autobranchia</taxon>
        <taxon>Pteriomorphia</taxon>
        <taxon>Mytilida</taxon>
        <taxon>Mytiloidea</taxon>
        <taxon>Mytilidae</taxon>
        <taxon>Mytilinae</taxon>
        <taxon>Mytilus</taxon>
    </lineage>
</organism>
<dbReference type="PROSITE" id="PS50143">
    <property type="entry name" value="BIR_REPEAT_2"/>
    <property type="match status" value="1"/>
</dbReference>
<dbReference type="Pfam" id="PF00653">
    <property type="entry name" value="BIR"/>
    <property type="match status" value="1"/>
</dbReference>